<evidence type="ECO:0000313" key="3">
    <source>
        <dbReference type="Proteomes" id="UP000677875"/>
    </source>
</evidence>
<reference evidence="2" key="1">
    <citation type="submission" date="2021-04" db="EMBL/GenBank/DDBJ databases">
        <title>Genome seq and assembly of Streptomyces sp. RG38.</title>
        <authorList>
            <person name="Chhetri G."/>
        </authorList>
    </citation>
    <scope>NUCLEOTIDE SEQUENCE</scope>
    <source>
        <strain evidence="2">RG38</strain>
    </source>
</reference>
<dbReference type="Proteomes" id="UP000677875">
    <property type="component" value="Unassembled WGS sequence"/>
</dbReference>
<keyword evidence="3" id="KW-1185">Reference proteome</keyword>
<proteinExistence type="predicted"/>
<organism evidence="2 3">
    <name type="scientific">Streptomyces tagetis</name>
    <dbReference type="NCBI Taxonomy" id="2820809"/>
    <lineage>
        <taxon>Bacteria</taxon>
        <taxon>Bacillati</taxon>
        <taxon>Actinomycetota</taxon>
        <taxon>Actinomycetes</taxon>
        <taxon>Kitasatosporales</taxon>
        <taxon>Streptomycetaceae</taxon>
        <taxon>Streptomyces</taxon>
    </lineage>
</organism>
<dbReference type="AlphaFoldDB" id="A0A940XEU7"/>
<feature type="region of interest" description="Disordered" evidence="1">
    <location>
        <begin position="81"/>
        <end position="106"/>
    </location>
</feature>
<feature type="region of interest" description="Disordered" evidence="1">
    <location>
        <begin position="1"/>
        <end position="26"/>
    </location>
</feature>
<evidence type="ECO:0000313" key="2">
    <source>
        <dbReference type="EMBL" id="MBQ0827179.1"/>
    </source>
</evidence>
<accession>A0A940XEU7</accession>
<feature type="compositionally biased region" description="Basic and acidic residues" evidence="1">
    <location>
        <begin position="8"/>
        <end position="21"/>
    </location>
</feature>
<gene>
    <name evidence="2" type="ORF">J5Y05_11725</name>
</gene>
<dbReference type="EMBL" id="JAGPNL010000002">
    <property type="protein sequence ID" value="MBQ0827179.1"/>
    <property type="molecule type" value="Genomic_DNA"/>
</dbReference>
<protein>
    <submittedName>
        <fullName evidence="2">Uncharacterized protein</fullName>
    </submittedName>
</protein>
<sequence length="106" mass="11756">MTGPCPPTRRETDSTPREHPSLPRAPAEALTHALWFIKSCEDEQMNPDDAVKVPEGVASAMSNLSREQQNEFARLLATMTHEETDPSRRAFSEKLPDSLGPLEKAV</sequence>
<feature type="compositionally biased region" description="Basic and acidic residues" evidence="1">
    <location>
        <begin position="81"/>
        <end position="96"/>
    </location>
</feature>
<comment type="caution">
    <text evidence="2">The sequence shown here is derived from an EMBL/GenBank/DDBJ whole genome shotgun (WGS) entry which is preliminary data.</text>
</comment>
<evidence type="ECO:0000256" key="1">
    <source>
        <dbReference type="SAM" id="MobiDB-lite"/>
    </source>
</evidence>
<name>A0A940XEU7_9ACTN</name>